<evidence type="ECO:0000256" key="5">
    <source>
        <dbReference type="PROSITE-ProRule" id="PRU10137"/>
    </source>
</evidence>
<feature type="domain" description="Resolvase/invertase-type recombinase catalytic" evidence="7">
    <location>
        <begin position="6"/>
        <end position="154"/>
    </location>
</feature>
<dbReference type="Pfam" id="PF13408">
    <property type="entry name" value="Zn_ribbon_recom"/>
    <property type="match status" value="1"/>
</dbReference>
<dbReference type="InterPro" id="IPR006118">
    <property type="entry name" value="Recombinase_CS"/>
</dbReference>
<dbReference type="InterPro" id="IPR050639">
    <property type="entry name" value="SSR_resolvase"/>
</dbReference>
<dbReference type="AlphaFoldDB" id="A0AAW5NA38"/>
<name>A0AAW5NA38_9BACT</name>
<gene>
    <name evidence="9" type="ORF">NW209_14875</name>
</gene>
<dbReference type="PROSITE" id="PS00397">
    <property type="entry name" value="RECOMBINASES_1"/>
    <property type="match status" value="1"/>
</dbReference>
<feature type="coiled-coil region" evidence="6">
    <location>
        <begin position="429"/>
        <end position="463"/>
    </location>
</feature>
<keyword evidence="3" id="KW-0233">DNA recombination</keyword>
<protein>
    <submittedName>
        <fullName evidence="9">Recombinase family protein</fullName>
    </submittedName>
</protein>
<dbReference type="CDD" id="cd00338">
    <property type="entry name" value="Ser_Recombinase"/>
    <property type="match status" value="1"/>
</dbReference>
<evidence type="ECO:0000259" key="8">
    <source>
        <dbReference type="PROSITE" id="PS51737"/>
    </source>
</evidence>
<dbReference type="SUPFAM" id="SSF53041">
    <property type="entry name" value="Resolvase-like"/>
    <property type="match status" value="1"/>
</dbReference>
<dbReference type="Pfam" id="PF07508">
    <property type="entry name" value="Recombinase"/>
    <property type="match status" value="1"/>
</dbReference>
<dbReference type="GO" id="GO:0015074">
    <property type="term" value="P:DNA integration"/>
    <property type="evidence" value="ECO:0007669"/>
    <property type="project" value="UniProtKB-KW"/>
</dbReference>
<evidence type="ECO:0000256" key="6">
    <source>
        <dbReference type="SAM" id="Coils"/>
    </source>
</evidence>
<dbReference type="PROSITE" id="PS51737">
    <property type="entry name" value="RECOMBINASE_DNA_BIND"/>
    <property type="match status" value="1"/>
</dbReference>
<dbReference type="PANTHER" id="PTHR30461:SF2">
    <property type="entry name" value="SERINE RECOMBINASE PINE-RELATED"/>
    <property type="match status" value="1"/>
</dbReference>
<dbReference type="RefSeq" id="WP_258336303.1">
    <property type="nucleotide sequence ID" value="NZ_JANRHJ010000025.1"/>
</dbReference>
<dbReference type="InterPro" id="IPR006119">
    <property type="entry name" value="Resolv_N"/>
</dbReference>
<organism evidence="9 10">
    <name type="scientific">Phocaeicola barnesiae</name>
    <dbReference type="NCBI Taxonomy" id="376804"/>
    <lineage>
        <taxon>Bacteria</taxon>
        <taxon>Pseudomonadati</taxon>
        <taxon>Bacteroidota</taxon>
        <taxon>Bacteroidia</taxon>
        <taxon>Bacteroidales</taxon>
        <taxon>Bacteroidaceae</taxon>
        <taxon>Phocaeicola</taxon>
    </lineage>
</organism>
<dbReference type="PROSITE" id="PS51736">
    <property type="entry name" value="RECOMBINASES_3"/>
    <property type="match status" value="1"/>
</dbReference>
<dbReference type="PANTHER" id="PTHR30461">
    <property type="entry name" value="DNA-INVERTASE FROM LAMBDOID PROPHAGE"/>
    <property type="match status" value="1"/>
</dbReference>
<dbReference type="InterPro" id="IPR011109">
    <property type="entry name" value="DNA_bind_recombinase_dom"/>
</dbReference>
<dbReference type="InterPro" id="IPR038109">
    <property type="entry name" value="DNA_bind_recomb_sf"/>
</dbReference>
<evidence type="ECO:0000259" key="7">
    <source>
        <dbReference type="PROSITE" id="PS51736"/>
    </source>
</evidence>
<dbReference type="GO" id="GO:0003677">
    <property type="term" value="F:DNA binding"/>
    <property type="evidence" value="ECO:0007669"/>
    <property type="project" value="UniProtKB-KW"/>
</dbReference>
<dbReference type="EMBL" id="JANRHJ010000025">
    <property type="protein sequence ID" value="MCR8875273.1"/>
    <property type="molecule type" value="Genomic_DNA"/>
</dbReference>
<dbReference type="SMART" id="SM00857">
    <property type="entry name" value="Resolvase"/>
    <property type="match status" value="1"/>
</dbReference>
<evidence type="ECO:0000256" key="4">
    <source>
        <dbReference type="PIRSR" id="PIRSR606118-50"/>
    </source>
</evidence>
<evidence type="ECO:0000256" key="1">
    <source>
        <dbReference type="ARBA" id="ARBA00022908"/>
    </source>
</evidence>
<keyword evidence="10" id="KW-1185">Reference proteome</keyword>
<comment type="caution">
    <text evidence="9">The sequence shown here is derived from an EMBL/GenBank/DDBJ whole genome shotgun (WGS) entry which is preliminary data.</text>
</comment>
<dbReference type="Gene3D" id="3.40.50.1390">
    <property type="entry name" value="Resolvase, N-terminal catalytic domain"/>
    <property type="match status" value="1"/>
</dbReference>
<evidence type="ECO:0000313" key="9">
    <source>
        <dbReference type="EMBL" id="MCR8875273.1"/>
    </source>
</evidence>
<evidence type="ECO:0000313" key="10">
    <source>
        <dbReference type="Proteomes" id="UP001204579"/>
    </source>
</evidence>
<dbReference type="Pfam" id="PF00239">
    <property type="entry name" value="Resolvase"/>
    <property type="match status" value="1"/>
</dbReference>
<evidence type="ECO:0000256" key="2">
    <source>
        <dbReference type="ARBA" id="ARBA00023125"/>
    </source>
</evidence>
<feature type="active site" description="O-(5'-phospho-DNA)-serine intermediate" evidence="4 5">
    <location>
        <position position="14"/>
    </location>
</feature>
<dbReference type="Proteomes" id="UP001204579">
    <property type="component" value="Unassembled WGS sequence"/>
</dbReference>
<reference evidence="9 10" key="1">
    <citation type="submission" date="2022-08" db="EMBL/GenBank/DDBJ databases">
        <authorList>
            <person name="Zeman M."/>
            <person name="Kubasova T."/>
        </authorList>
    </citation>
    <scope>NUCLEOTIDE SEQUENCE [LARGE SCALE GENOMIC DNA]</scope>
    <source>
        <strain evidence="9 10">ET62</strain>
    </source>
</reference>
<keyword evidence="2" id="KW-0238">DNA-binding</keyword>
<dbReference type="InterPro" id="IPR025827">
    <property type="entry name" value="Zn_ribbon_recom_dom"/>
</dbReference>
<evidence type="ECO:0000256" key="3">
    <source>
        <dbReference type="ARBA" id="ARBA00023172"/>
    </source>
</evidence>
<keyword evidence="1" id="KW-0229">DNA integration</keyword>
<keyword evidence="6" id="KW-0175">Coiled coil</keyword>
<dbReference type="GO" id="GO:0000150">
    <property type="term" value="F:DNA strand exchange activity"/>
    <property type="evidence" value="ECO:0007669"/>
    <property type="project" value="InterPro"/>
</dbReference>
<sequence>MEKKKRAIGYIRVSTTAQDAARQRLQIEDFCRDNGYSLNDVLKDEGISGAVKNRPSYLKLLTLTAEDADVVVVSELSRLSRQTEILSVMNDVNSLLQNGLDVIFIDTKAHYKGGKVLDLVDIMRIAIAAEYARAERLKITERMRSGKVRCFLQSEELMCKGSVVPFGYSAVPNPNYVRGKTPKSILVRDENAPVVQEIFQMCIDGLTAKEIQREMISRGIKTVKGNDFFSENIYRILHNPCYKGVWRIMPNRDGKNKTEQARREPIERKGDALIPEETWDKVQAILNQNRIVDVPNNGVNYNALRYILKCPCGKNMYIVRQTGTGLRYYRCAVKKNKYDETICANGGVNADIALKTIWVIVKTAIAKDEFMEMSNEKIAKIIREIDNLTSKIQSLNADISTAKSEQASILESIKILTNPALLLHQQQQYENKEKFISGAEDEIRQLKAERHQKEVSKAELANDVAIETLDNFSIEDKARLFKKYLNRVVYYSETQKRGTFVVDFKNGTRKIVCIHIKAKSAEVVELPHSFQFDEQNRSILVPIPHRVPDNKFAFPTIKDTPYTAKEVMDMLIYQREYWIEGIANQPYFE</sequence>
<dbReference type="InterPro" id="IPR036162">
    <property type="entry name" value="Resolvase-like_N_sf"/>
</dbReference>
<accession>A0AAW5NA38</accession>
<dbReference type="Gene3D" id="3.90.1750.20">
    <property type="entry name" value="Putative Large Serine Recombinase, Chain B, Domain 2"/>
    <property type="match status" value="1"/>
</dbReference>
<feature type="domain" description="Recombinase" evidence="8">
    <location>
        <begin position="165"/>
        <end position="292"/>
    </location>
</feature>
<proteinExistence type="predicted"/>
<feature type="coiled-coil region" evidence="6">
    <location>
        <begin position="371"/>
        <end position="405"/>
    </location>
</feature>